<dbReference type="AlphaFoldDB" id="A0A2U2DIW6"/>
<feature type="domain" description="D-apionate lactonase N-terminal" evidence="1">
    <location>
        <begin position="10"/>
        <end position="236"/>
    </location>
</feature>
<dbReference type="RefSeq" id="WP_109461287.1">
    <property type="nucleotide sequence ID" value="NZ_QFBC01000017.1"/>
</dbReference>
<evidence type="ECO:0000259" key="1">
    <source>
        <dbReference type="Pfam" id="PF25837"/>
    </source>
</evidence>
<sequence length="645" mass="69413">MTIPADRAFLLYGTTRTEPAPTELKAGRLTAKLVGGNLRDIRYEGVDVLRAISFLVRDRDWGTYDPELFDLSVEETEEQFTVRYGTRCNGPDMMQLSIAATITGTAEGMLVFAAAAMSPTGFETNRCGFCILHPIGGLAGTNVSIEHVDGSLEATRLPDLIQPWQPFKDMRAITHTVLPGITAECRMDGDTFEMEDQRNWSDASYKTYVRPLALAWPYMIAAGETVSQTITLTIRDEEPKASLLLSPANPVTLQWGEQDGELPRIGIVVTPEEAADTAVALRAHGSFGLQDLLLHFDPAAGHGRAAIDAFVPLAAGHKGTVTMEIAVPCQRPLDEEMQEIATMVREARLRLDAIMVSPSVDRQSTPPGSQWPDCPPLEEVYAAAKAAFPTIALGGGMLSYFTEINRKRVPGEQVAFVSHATNPIVHAADDQSVMETLEALPFITRSLRAIYGAKDYRIGPSTIAMRQNPYGSRTMDNPHGERIPMANRDPRHNGLFGAAFALGYAAAVADAGLTRLTLSAATGPFGLIAGPGEPVPQGGLRPLAHVVRALACMAGWEWQEVVSSRAGSLLALCGRKGKETVLLCANITTEPVTIDLAGLRVPGNASFHVLEETNLVAASSGEIPETPASTPLFTLAAYGVARLSW</sequence>
<evidence type="ECO:0000313" key="4">
    <source>
        <dbReference type="EMBL" id="PWE53245.1"/>
    </source>
</evidence>
<evidence type="ECO:0000313" key="5">
    <source>
        <dbReference type="Proteomes" id="UP000245252"/>
    </source>
</evidence>
<evidence type="ECO:0000259" key="2">
    <source>
        <dbReference type="Pfam" id="PF25838"/>
    </source>
</evidence>
<dbReference type="Pfam" id="PF25837">
    <property type="entry name" value="Apionate_lact_N"/>
    <property type="match status" value="1"/>
</dbReference>
<dbReference type="Pfam" id="PF25838">
    <property type="entry name" value="Apionate_lact_M"/>
    <property type="match status" value="1"/>
</dbReference>
<accession>A0A2U2DIW6</accession>
<gene>
    <name evidence="4" type="ORF">DEM27_26630</name>
</gene>
<dbReference type="Pfam" id="PF25839">
    <property type="entry name" value="Apionate_lact_C"/>
    <property type="match status" value="1"/>
</dbReference>
<keyword evidence="5" id="KW-1185">Reference proteome</keyword>
<protein>
    <submittedName>
        <fullName evidence="4">Uncharacterized protein</fullName>
    </submittedName>
</protein>
<dbReference type="InterPro" id="IPR058787">
    <property type="entry name" value="ApnL_M"/>
</dbReference>
<dbReference type="EMBL" id="QFBC01000017">
    <property type="protein sequence ID" value="PWE53245.1"/>
    <property type="molecule type" value="Genomic_DNA"/>
</dbReference>
<evidence type="ECO:0000259" key="3">
    <source>
        <dbReference type="Pfam" id="PF25839"/>
    </source>
</evidence>
<organism evidence="4 5">
    <name type="scientific">Metarhizobium album</name>
    <dbReference type="NCBI Taxonomy" id="2182425"/>
    <lineage>
        <taxon>Bacteria</taxon>
        <taxon>Pseudomonadati</taxon>
        <taxon>Pseudomonadota</taxon>
        <taxon>Alphaproteobacteria</taxon>
        <taxon>Hyphomicrobiales</taxon>
        <taxon>Rhizobiaceae</taxon>
        <taxon>Metarhizobium</taxon>
    </lineage>
</organism>
<dbReference type="InterPro" id="IPR058788">
    <property type="entry name" value="ApnL_N"/>
</dbReference>
<feature type="domain" description="D-apionate lactonase C-terminal" evidence="3">
    <location>
        <begin position="568"/>
        <end position="643"/>
    </location>
</feature>
<dbReference type="InterPro" id="IPR058789">
    <property type="entry name" value="ApnL_C"/>
</dbReference>
<dbReference type="Proteomes" id="UP000245252">
    <property type="component" value="Unassembled WGS sequence"/>
</dbReference>
<comment type="caution">
    <text evidence="4">The sequence shown here is derived from an EMBL/GenBank/DDBJ whole genome shotgun (WGS) entry which is preliminary data.</text>
</comment>
<reference evidence="4 5" key="1">
    <citation type="submission" date="2018-05" db="EMBL/GenBank/DDBJ databases">
        <title>The draft genome of strain NS-104.</title>
        <authorList>
            <person name="Hang P."/>
            <person name="Jiang J."/>
        </authorList>
    </citation>
    <scope>NUCLEOTIDE SEQUENCE [LARGE SCALE GENOMIC DNA]</scope>
    <source>
        <strain evidence="4 5">NS-104</strain>
    </source>
</reference>
<feature type="domain" description="D-apionate lactonase TIM barrel" evidence="2">
    <location>
        <begin position="265"/>
        <end position="555"/>
    </location>
</feature>
<dbReference type="OrthoDB" id="931854at2"/>
<name>A0A2U2DIW6_9HYPH</name>
<proteinExistence type="predicted"/>